<dbReference type="Gene3D" id="3.30.70.1560">
    <property type="entry name" value="Alpha-L RNA-binding motif"/>
    <property type="match status" value="1"/>
</dbReference>
<dbReference type="Pfam" id="PF01479">
    <property type="entry name" value="S4"/>
    <property type="match status" value="1"/>
</dbReference>
<dbReference type="CDD" id="cd00165">
    <property type="entry name" value="S4"/>
    <property type="match status" value="1"/>
</dbReference>
<dbReference type="CDD" id="cd02870">
    <property type="entry name" value="PseudoU_synth_RsuA_like"/>
    <property type="match status" value="1"/>
</dbReference>
<evidence type="ECO:0000256" key="3">
    <source>
        <dbReference type="PROSITE-ProRule" id="PRU00182"/>
    </source>
</evidence>
<protein>
    <recommendedName>
        <fullName evidence="4">Pseudouridine synthase</fullName>
        <ecNumber evidence="4">5.4.99.-</ecNumber>
    </recommendedName>
</protein>
<feature type="compositionally biased region" description="Basic and acidic residues" evidence="5">
    <location>
        <begin position="45"/>
        <end position="60"/>
    </location>
</feature>
<dbReference type="Proteomes" id="UP000644010">
    <property type="component" value="Unassembled WGS sequence"/>
</dbReference>
<dbReference type="SUPFAM" id="SSF55120">
    <property type="entry name" value="Pseudouridine synthase"/>
    <property type="match status" value="1"/>
</dbReference>
<dbReference type="Pfam" id="PF00849">
    <property type="entry name" value="PseudoU_synth_2"/>
    <property type="match status" value="1"/>
</dbReference>
<comment type="caution">
    <text evidence="7">The sequence shown here is derived from an EMBL/GenBank/DDBJ whole genome shotgun (WGS) entry which is preliminary data.</text>
</comment>
<gene>
    <name evidence="7" type="ORF">H8S77_08750</name>
</gene>
<dbReference type="EMBL" id="JACOOI010000007">
    <property type="protein sequence ID" value="MBC5642975.1"/>
    <property type="molecule type" value="Genomic_DNA"/>
</dbReference>
<dbReference type="InterPro" id="IPR020094">
    <property type="entry name" value="TruA/RsuA/RluB/E/F_N"/>
</dbReference>
<keyword evidence="8" id="KW-1185">Reference proteome</keyword>
<dbReference type="InterPro" id="IPR000748">
    <property type="entry name" value="PsdUridine_synth_RsuA/RluB/E/F"/>
</dbReference>
<sequence length="505" mass="57381">MSTEEREESQPRPRKVIPSIRRENTDQEGERRPYNQGYNRPEGNNYERRPYDRPSRDDRGGYNSYGDNRSSYGDRPSRPRTYDNREGGGYNSRPSYNNRDNNRGGYGNNREGGYGNNREGGYNSNREGGYNSRPSYGNNRPSYGNNDRSYGGGGSYNRPSRPNYDERPSRPYTPSQEGDAAGDGMKKRRPRVGDTRVNSYDSRDNRGGGGRPSYGNNNRGGGYGNNSGYGNRRPGGGQQRRTNDYNPNAKYNFQKQLKYKEVLADPNEPIRLNKFLSNAGVCSRREADEFITAGAVKVNDVVVTELGTKITRQDKVEFNDKPVQIESKVYIVLNKPKNCVTTSDDPQERLTVMDLVKNACQERIYPVGRLDRNTTGVLLLTNDGDLASKLTHPSFKKKKIYHVWLDKNVSIEDMEKIANGLELEDGEIHADAISYASEDDKSQVGIEIHSGRNRIVRRIFESLGYHVTKLDRVYFAGLTKRNLGRGKWRYLNEREVNALRMGAFE</sequence>
<evidence type="ECO:0000256" key="1">
    <source>
        <dbReference type="ARBA" id="ARBA00008348"/>
    </source>
</evidence>
<dbReference type="InterPro" id="IPR020103">
    <property type="entry name" value="PsdUridine_synth_cat_dom_sf"/>
</dbReference>
<feature type="compositionally biased region" description="Low complexity" evidence="5">
    <location>
        <begin position="116"/>
        <end position="132"/>
    </location>
</feature>
<evidence type="ECO:0000259" key="6">
    <source>
        <dbReference type="SMART" id="SM00363"/>
    </source>
</evidence>
<dbReference type="PANTHER" id="PTHR47683:SF2">
    <property type="entry name" value="RNA-BINDING S4 DOMAIN-CONTAINING PROTEIN"/>
    <property type="match status" value="1"/>
</dbReference>
<evidence type="ECO:0000256" key="5">
    <source>
        <dbReference type="SAM" id="MobiDB-lite"/>
    </source>
</evidence>
<dbReference type="InterPro" id="IPR006145">
    <property type="entry name" value="PsdUridine_synth_RsuA/RluA"/>
</dbReference>
<accession>A0ABR7DZN5</accession>
<feature type="compositionally biased region" description="Gly residues" evidence="5">
    <location>
        <begin position="207"/>
        <end position="238"/>
    </location>
</feature>
<keyword evidence="3" id="KW-0694">RNA-binding</keyword>
<comment type="similarity">
    <text evidence="1 4">Belongs to the pseudouridine synthase RsuA family.</text>
</comment>
<feature type="region of interest" description="Disordered" evidence="5">
    <location>
        <begin position="1"/>
        <end position="244"/>
    </location>
</feature>
<organism evidence="7 8">
    <name type="scientific">Parabacteroides segnis</name>
    <dbReference type="NCBI Taxonomy" id="2763058"/>
    <lineage>
        <taxon>Bacteria</taxon>
        <taxon>Pseudomonadati</taxon>
        <taxon>Bacteroidota</taxon>
        <taxon>Bacteroidia</taxon>
        <taxon>Bacteroidales</taxon>
        <taxon>Tannerellaceae</taxon>
        <taxon>Parabacteroides</taxon>
    </lineage>
</organism>
<dbReference type="InterPro" id="IPR050343">
    <property type="entry name" value="RsuA_PseudoU_synthase"/>
</dbReference>
<dbReference type="Gene3D" id="3.10.290.10">
    <property type="entry name" value="RNA-binding S4 domain"/>
    <property type="match status" value="1"/>
</dbReference>
<evidence type="ECO:0000256" key="4">
    <source>
        <dbReference type="RuleBase" id="RU003887"/>
    </source>
</evidence>
<evidence type="ECO:0000313" key="8">
    <source>
        <dbReference type="Proteomes" id="UP000644010"/>
    </source>
</evidence>
<feature type="compositionally biased region" description="Gly residues" evidence="5">
    <location>
        <begin position="104"/>
        <end position="115"/>
    </location>
</feature>
<dbReference type="InterPro" id="IPR042092">
    <property type="entry name" value="PsdUridine_s_RsuA/RluB/E/F_cat"/>
</dbReference>
<dbReference type="SMART" id="SM00363">
    <property type="entry name" value="S4"/>
    <property type="match status" value="1"/>
</dbReference>
<feature type="compositionally biased region" description="Polar residues" evidence="5">
    <location>
        <begin position="133"/>
        <end position="148"/>
    </location>
</feature>
<name>A0ABR7DZN5_9BACT</name>
<dbReference type="SUPFAM" id="SSF55174">
    <property type="entry name" value="Alpha-L RNA-binding motif"/>
    <property type="match status" value="1"/>
</dbReference>
<proteinExistence type="inferred from homology"/>
<dbReference type="PROSITE" id="PS50889">
    <property type="entry name" value="S4"/>
    <property type="match status" value="1"/>
</dbReference>
<dbReference type="Gene3D" id="3.30.70.580">
    <property type="entry name" value="Pseudouridine synthase I, catalytic domain, N-terminal subdomain"/>
    <property type="match status" value="1"/>
</dbReference>
<dbReference type="EC" id="5.4.99.-" evidence="4"/>
<dbReference type="NCBIfam" id="TIGR00093">
    <property type="entry name" value="pseudouridine synthase"/>
    <property type="match status" value="1"/>
</dbReference>
<reference evidence="7 8" key="1">
    <citation type="submission" date="2020-08" db="EMBL/GenBank/DDBJ databases">
        <title>Genome public.</title>
        <authorList>
            <person name="Liu C."/>
            <person name="Sun Q."/>
        </authorList>
    </citation>
    <scope>NUCLEOTIDE SEQUENCE [LARGE SCALE GENOMIC DNA]</scope>
    <source>
        <strain evidence="7 8">BX2</strain>
    </source>
</reference>
<evidence type="ECO:0000313" key="7">
    <source>
        <dbReference type="EMBL" id="MBC5642975.1"/>
    </source>
</evidence>
<dbReference type="RefSeq" id="WP_186959087.1">
    <property type="nucleotide sequence ID" value="NZ_JACOOI010000007.1"/>
</dbReference>
<evidence type="ECO:0000256" key="2">
    <source>
        <dbReference type="ARBA" id="ARBA00023235"/>
    </source>
</evidence>
<feature type="compositionally biased region" description="Basic and acidic residues" evidence="5">
    <location>
        <begin position="20"/>
        <end position="33"/>
    </location>
</feature>
<feature type="domain" description="RNA-binding S4" evidence="6">
    <location>
        <begin position="270"/>
        <end position="331"/>
    </location>
</feature>
<dbReference type="InterPro" id="IPR002942">
    <property type="entry name" value="S4_RNA-bd"/>
</dbReference>
<feature type="compositionally biased region" description="Basic and acidic residues" evidence="5">
    <location>
        <begin position="75"/>
        <end position="86"/>
    </location>
</feature>
<dbReference type="InterPro" id="IPR036986">
    <property type="entry name" value="S4_RNA-bd_sf"/>
</dbReference>
<dbReference type="PANTHER" id="PTHR47683">
    <property type="entry name" value="PSEUDOURIDINE SYNTHASE FAMILY PROTEIN-RELATED"/>
    <property type="match status" value="1"/>
</dbReference>
<dbReference type="PROSITE" id="PS01149">
    <property type="entry name" value="PSI_RSU"/>
    <property type="match status" value="1"/>
</dbReference>
<dbReference type="InterPro" id="IPR018496">
    <property type="entry name" value="PsdUridine_synth_RsuA/RluB_CS"/>
</dbReference>
<keyword evidence="2 4" id="KW-0413">Isomerase</keyword>